<evidence type="ECO:0000256" key="2">
    <source>
        <dbReference type="ARBA" id="ARBA00023315"/>
    </source>
</evidence>
<keyword evidence="2" id="KW-0012">Acyltransferase</keyword>
<dbReference type="PANTHER" id="PTHR43420">
    <property type="entry name" value="ACETYLTRANSFERASE"/>
    <property type="match status" value="1"/>
</dbReference>
<dbReference type="SUPFAM" id="SSF55729">
    <property type="entry name" value="Acyl-CoA N-acyltransferases (Nat)"/>
    <property type="match status" value="1"/>
</dbReference>
<keyword evidence="1 4" id="KW-0808">Transferase</keyword>
<dbReference type="PROSITE" id="PS51186">
    <property type="entry name" value="GNAT"/>
    <property type="match status" value="1"/>
</dbReference>
<accession>A0A6I4ZUP3</accession>
<organism evidence="4 5">
    <name type="scientific">Pontibacillus yanchengensis</name>
    <dbReference type="NCBI Taxonomy" id="462910"/>
    <lineage>
        <taxon>Bacteria</taxon>
        <taxon>Bacillati</taxon>
        <taxon>Bacillota</taxon>
        <taxon>Bacilli</taxon>
        <taxon>Bacillales</taxon>
        <taxon>Bacillaceae</taxon>
        <taxon>Pontibacillus</taxon>
    </lineage>
</organism>
<evidence type="ECO:0000256" key="1">
    <source>
        <dbReference type="ARBA" id="ARBA00022679"/>
    </source>
</evidence>
<evidence type="ECO:0000313" key="4">
    <source>
        <dbReference type="EMBL" id="MYL32416.1"/>
    </source>
</evidence>
<dbReference type="CDD" id="cd04301">
    <property type="entry name" value="NAT_SF"/>
    <property type="match status" value="1"/>
</dbReference>
<name>A0A6I4ZUP3_9BACI</name>
<dbReference type="AlphaFoldDB" id="A0A6I4ZUP3"/>
<feature type="domain" description="N-acetyltransferase" evidence="3">
    <location>
        <begin position="17"/>
        <end position="183"/>
    </location>
</feature>
<dbReference type="InterPro" id="IPR050680">
    <property type="entry name" value="YpeA/RimI_acetyltransf"/>
</dbReference>
<dbReference type="Proteomes" id="UP000468638">
    <property type="component" value="Unassembled WGS sequence"/>
</dbReference>
<dbReference type="InterPro" id="IPR016181">
    <property type="entry name" value="Acyl_CoA_acyltransferase"/>
</dbReference>
<gene>
    <name evidence="4" type="ORF">GLW05_02190</name>
</gene>
<protein>
    <submittedName>
        <fullName evidence="4">GNAT family N-acetyltransferase</fullName>
    </submittedName>
</protein>
<dbReference type="PANTHER" id="PTHR43420:SF44">
    <property type="entry name" value="ACETYLTRANSFERASE YPEA"/>
    <property type="match status" value="1"/>
</dbReference>
<reference evidence="4 5" key="1">
    <citation type="submission" date="2019-11" db="EMBL/GenBank/DDBJ databases">
        <title>Genome sequences of 17 halophilic strains isolated from different environments.</title>
        <authorList>
            <person name="Furrow R.E."/>
        </authorList>
    </citation>
    <scope>NUCLEOTIDE SEQUENCE [LARGE SCALE GENOMIC DNA]</scope>
    <source>
        <strain evidence="4 5">22514_16_FS</strain>
    </source>
</reference>
<dbReference type="Pfam" id="PF00583">
    <property type="entry name" value="Acetyltransf_1"/>
    <property type="match status" value="1"/>
</dbReference>
<proteinExistence type="predicted"/>
<dbReference type="GO" id="GO:0016747">
    <property type="term" value="F:acyltransferase activity, transferring groups other than amino-acyl groups"/>
    <property type="evidence" value="ECO:0007669"/>
    <property type="project" value="InterPro"/>
</dbReference>
<dbReference type="InterPro" id="IPR000182">
    <property type="entry name" value="GNAT_dom"/>
</dbReference>
<evidence type="ECO:0000259" key="3">
    <source>
        <dbReference type="PROSITE" id="PS51186"/>
    </source>
</evidence>
<evidence type="ECO:0000313" key="5">
    <source>
        <dbReference type="Proteomes" id="UP000468638"/>
    </source>
</evidence>
<comment type="caution">
    <text evidence="4">The sequence shown here is derived from an EMBL/GenBank/DDBJ whole genome shotgun (WGS) entry which is preliminary data.</text>
</comment>
<dbReference type="EMBL" id="WMEQ01000001">
    <property type="protein sequence ID" value="MYL32416.1"/>
    <property type="molecule type" value="Genomic_DNA"/>
</dbReference>
<sequence length="183" mass="20499">MHSYYGKAITEGELALIDYKRLDATDAEAYWNLRLEALQQDPSAFLTTYEDAIKREKPIESTAERLSNESNYNIGAYQEGDLQGVATLVPESQQGLDHIGNVFAMYITPSARGNGIGKELIQKCIEYGRHIGLEQLQLTVVATNEPGIALYSSCGFEEYGYKKQAIKRGEGQYIDELLMDIFL</sequence>
<dbReference type="Gene3D" id="3.40.630.30">
    <property type="match status" value="1"/>
</dbReference>